<keyword evidence="3" id="KW-0862">Zinc</keyword>
<dbReference type="Proteomes" id="UP001447188">
    <property type="component" value="Unassembled WGS sequence"/>
</dbReference>
<comment type="caution">
    <text evidence="6">The sequence shown here is derived from an EMBL/GenBank/DDBJ whole genome shotgun (WGS) entry which is preliminary data.</text>
</comment>
<evidence type="ECO:0000256" key="4">
    <source>
        <dbReference type="SAM" id="MobiDB-lite"/>
    </source>
</evidence>
<gene>
    <name evidence="6" type="ORF">Q9L58_009030</name>
</gene>
<name>A0ABR3G812_9PEZI</name>
<evidence type="ECO:0000256" key="1">
    <source>
        <dbReference type="ARBA" id="ARBA00022723"/>
    </source>
</evidence>
<organism evidence="6 7">
    <name type="scientific">Discina gigas</name>
    <dbReference type="NCBI Taxonomy" id="1032678"/>
    <lineage>
        <taxon>Eukaryota</taxon>
        <taxon>Fungi</taxon>
        <taxon>Dikarya</taxon>
        <taxon>Ascomycota</taxon>
        <taxon>Pezizomycotina</taxon>
        <taxon>Pezizomycetes</taxon>
        <taxon>Pezizales</taxon>
        <taxon>Discinaceae</taxon>
        <taxon>Discina</taxon>
    </lineage>
</organism>
<reference evidence="6 7" key="1">
    <citation type="submission" date="2024-02" db="EMBL/GenBank/DDBJ databases">
        <title>Discinaceae phylogenomics.</title>
        <authorList>
            <person name="Dirks A.C."/>
            <person name="James T.Y."/>
        </authorList>
    </citation>
    <scope>NUCLEOTIDE SEQUENCE [LARGE SCALE GENOMIC DNA]</scope>
    <source>
        <strain evidence="6 7">ACD0624</strain>
    </source>
</reference>
<evidence type="ECO:0000313" key="7">
    <source>
        <dbReference type="Proteomes" id="UP001447188"/>
    </source>
</evidence>
<dbReference type="InterPro" id="IPR043145">
    <property type="entry name" value="Znf_ZZ_sf"/>
</dbReference>
<keyword evidence="7" id="KW-1185">Reference proteome</keyword>
<dbReference type="InterPro" id="IPR000433">
    <property type="entry name" value="Znf_ZZ"/>
</dbReference>
<evidence type="ECO:0000259" key="5">
    <source>
        <dbReference type="SMART" id="SM00291"/>
    </source>
</evidence>
<dbReference type="EMBL" id="JBBBZM010000187">
    <property type="protein sequence ID" value="KAL0632098.1"/>
    <property type="molecule type" value="Genomic_DNA"/>
</dbReference>
<protein>
    <recommendedName>
        <fullName evidence="5">ZZ-type domain-containing protein</fullName>
    </recommendedName>
</protein>
<dbReference type="SUPFAM" id="SSF57850">
    <property type="entry name" value="RING/U-box"/>
    <property type="match status" value="1"/>
</dbReference>
<evidence type="ECO:0000256" key="2">
    <source>
        <dbReference type="ARBA" id="ARBA00022771"/>
    </source>
</evidence>
<evidence type="ECO:0000313" key="6">
    <source>
        <dbReference type="EMBL" id="KAL0632098.1"/>
    </source>
</evidence>
<proteinExistence type="predicted"/>
<sequence length="190" mass="20992">MSNTIYQCDACYEFINPPDTRVHCLECENHDLCFNCHWTGQVSQNPSHTSRHEYDLICDEPANSTPLTTEDPFYDPEDRDDRALVRGWCVVGNAVEDGAEEPEFQALEANAEGRGGSGSAAAPVEDNSVRGTGDAPHGDYGDAQTCDDMAILQHAYAQQLGMQANSMMHSQRMMALADAYQPYVNNPGYY</sequence>
<keyword evidence="2" id="KW-0863">Zinc-finger</keyword>
<accession>A0ABR3G812</accession>
<feature type="domain" description="ZZ-type" evidence="5">
    <location>
        <begin position="2"/>
        <end position="47"/>
    </location>
</feature>
<feature type="region of interest" description="Disordered" evidence="4">
    <location>
        <begin position="111"/>
        <end position="142"/>
    </location>
</feature>
<dbReference type="Gene3D" id="3.30.60.90">
    <property type="match status" value="1"/>
</dbReference>
<dbReference type="SMART" id="SM00291">
    <property type="entry name" value="ZnF_ZZ"/>
    <property type="match status" value="1"/>
</dbReference>
<evidence type="ECO:0000256" key="3">
    <source>
        <dbReference type="ARBA" id="ARBA00022833"/>
    </source>
</evidence>
<dbReference type="Pfam" id="PF00569">
    <property type="entry name" value="ZZ"/>
    <property type="match status" value="1"/>
</dbReference>
<keyword evidence="1" id="KW-0479">Metal-binding</keyword>